<dbReference type="Proteomes" id="UP001596083">
    <property type="component" value="Unassembled WGS sequence"/>
</dbReference>
<dbReference type="RefSeq" id="WP_390315660.1">
    <property type="nucleotide sequence ID" value="NZ_JBHSPB010000005.1"/>
</dbReference>
<gene>
    <name evidence="2" type="ORF">ACFP1Z_10095</name>
</gene>
<evidence type="ECO:0000313" key="2">
    <source>
        <dbReference type="EMBL" id="MFC5720511.1"/>
    </source>
</evidence>
<keyword evidence="3" id="KW-1185">Reference proteome</keyword>
<feature type="chain" id="PRO_5046242585" description="Proteinase inhibitor I42 chagasin domain-containing protein" evidence="1">
    <location>
        <begin position="27"/>
        <end position="142"/>
    </location>
</feature>
<evidence type="ECO:0008006" key="4">
    <source>
        <dbReference type="Google" id="ProtNLM"/>
    </source>
</evidence>
<organism evidence="2 3">
    <name type="scientific">Streptomyces gamaensis</name>
    <dbReference type="NCBI Taxonomy" id="1763542"/>
    <lineage>
        <taxon>Bacteria</taxon>
        <taxon>Bacillati</taxon>
        <taxon>Actinomycetota</taxon>
        <taxon>Actinomycetes</taxon>
        <taxon>Kitasatosporales</taxon>
        <taxon>Streptomycetaceae</taxon>
        <taxon>Streptomyces</taxon>
    </lineage>
</organism>
<comment type="caution">
    <text evidence="2">The sequence shown here is derived from an EMBL/GenBank/DDBJ whole genome shotgun (WGS) entry which is preliminary data.</text>
</comment>
<accession>A0ABW0YYL3</accession>
<sequence>MKTVRILTVPVAAGLALSAATAPAPAATAAPEHRPAVSSTLLLTNADDNRTVNIDTNDVIRVHLDAIRGEHETWVWDVPAAASPEVLSQSSGSTSPTGDAEASFRAVGKGTTEITAHRRCVANPGYVCPQTVIPWKVASAIH</sequence>
<proteinExistence type="predicted"/>
<protein>
    <recommendedName>
        <fullName evidence="4">Proteinase inhibitor I42 chagasin domain-containing protein</fullName>
    </recommendedName>
</protein>
<evidence type="ECO:0000256" key="1">
    <source>
        <dbReference type="SAM" id="SignalP"/>
    </source>
</evidence>
<name>A0ABW0YYL3_9ACTN</name>
<feature type="signal peptide" evidence="1">
    <location>
        <begin position="1"/>
        <end position="26"/>
    </location>
</feature>
<reference evidence="3" key="1">
    <citation type="journal article" date="2019" name="Int. J. Syst. Evol. Microbiol.">
        <title>The Global Catalogue of Microorganisms (GCM) 10K type strain sequencing project: providing services to taxonomists for standard genome sequencing and annotation.</title>
        <authorList>
            <consortium name="The Broad Institute Genomics Platform"/>
            <consortium name="The Broad Institute Genome Sequencing Center for Infectious Disease"/>
            <person name="Wu L."/>
            <person name="Ma J."/>
        </authorList>
    </citation>
    <scope>NUCLEOTIDE SEQUENCE [LARGE SCALE GENOMIC DNA]</scope>
    <source>
        <strain evidence="3">CGMCC 4.7304</strain>
    </source>
</reference>
<keyword evidence="1" id="KW-0732">Signal</keyword>
<evidence type="ECO:0000313" key="3">
    <source>
        <dbReference type="Proteomes" id="UP001596083"/>
    </source>
</evidence>
<dbReference type="EMBL" id="JBHSPB010000005">
    <property type="protein sequence ID" value="MFC5720511.1"/>
    <property type="molecule type" value="Genomic_DNA"/>
</dbReference>